<proteinExistence type="predicted"/>
<feature type="domain" description="Trehalase-like N-terminal" evidence="2">
    <location>
        <begin position="15"/>
        <end position="78"/>
    </location>
</feature>
<dbReference type="OrthoDB" id="406733at2759"/>
<dbReference type="VEuPathDB" id="FungiDB:PLEOSDRAFT_1074639"/>
<dbReference type="Proteomes" id="UP000027073">
    <property type="component" value="Unassembled WGS sequence"/>
</dbReference>
<evidence type="ECO:0000313" key="3">
    <source>
        <dbReference type="EMBL" id="KDQ30187.1"/>
    </source>
</evidence>
<dbReference type="Pfam" id="PF19291">
    <property type="entry name" value="TREH_N"/>
    <property type="match status" value="1"/>
</dbReference>
<reference evidence="4" key="1">
    <citation type="journal article" date="2014" name="Proc. Natl. Acad. Sci. U.S.A.">
        <title>Extensive sampling of basidiomycete genomes demonstrates inadequacy of the white-rot/brown-rot paradigm for wood decay fungi.</title>
        <authorList>
            <person name="Riley R."/>
            <person name="Salamov A.A."/>
            <person name="Brown D.W."/>
            <person name="Nagy L.G."/>
            <person name="Floudas D."/>
            <person name="Held B.W."/>
            <person name="Levasseur A."/>
            <person name="Lombard V."/>
            <person name="Morin E."/>
            <person name="Otillar R."/>
            <person name="Lindquist E.A."/>
            <person name="Sun H."/>
            <person name="LaButti K.M."/>
            <person name="Schmutz J."/>
            <person name="Jabbour D."/>
            <person name="Luo H."/>
            <person name="Baker S.E."/>
            <person name="Pisabarro A.G."/>
            <person name="Walton J.D."/>
            <person name="Blanchette R.A."/>
            <person name="Henrissat B."/>
            <person name="Martin F."/>
            <person name="Cullen D."/>
            <person name="Hibbett D.S."/>
            <person name="Grigoriev I.V."/>
        </authorList>
    </citation>
    <scope>NUCLEOTIDE SEQUENCE [LARGE SCALE GENOMIC DNA]</scope>
    <source>
        <strain evidence="4">PC15</strain>
    </source>
</reference>
<dbReference type="InterPro" id="IPR011613">
    <property type="entry name" value="GH15-like"/>
</dbReference>
<sequence length="575" mass="64419">MSNVLEPKTDRDYIAISDHGLIGNLRTAAMVSLDGSIESYCVPNFDSPSIFARILDKNKGGHFSITPIVPFTTKQNYLPNFLPRPLSGTNEPLLPWLIRRVEVIRGEIPLRMECAPAFNYARDKHELNIEEDTSAPNHHPRQRATFHSKDLALDLRYVVESTVDNVAAPVVDLSPLDLSAKGHLGLAVTCDLNLTEGQCIAFVLRTPPSTTGNSYGPDATTVKYWQAWIRRSTYQGSWKESVHRSALALKLLIFEPTGAVVASPTFSLPEYIGGTRNWASWIRDSSFTLYALLRLGYTHEANSYMDFIFERLRNKNPDGSLQIMYTIHGGKELEEIELTHLDGHKGSKPVRIGNGAADHIQLDIYGELMDCIYLGQKFGKPLTCLRLADKRSLPCPNRSRWLTARDTIYEDIMHKAWNNEGKYFGQSYEDKDVLDSAVLIMPLVFFMQASDPRFVNTLKQILKTPERGGLTSNNLVYRYDVSKSDDGVGGEEGTFCLCTLWCVEALTRAGEYDRSMLPRAVAMFEEFLLYLNHLGLCTEEISEAGEGLGNAVQGFTHVTLISAAYNLSRTLGRMK</sequence>
<dbReference type="PANTHER" id="PTHR31616:SF0">
    <property type="entry name" value="GLUCAN 1,4-ALPHA-GLUCOSIDASE"/>
    <property type="match status" value="1"/>
</dbReference>
<dbReference type="EMBL" id="KL198006">
    <property type="protein sequence ID" value="KDQ30187.1"/>
    <property type="molecule type" value="Genomic_DNA"/>
</dbReference>
<dbReference type="GO" id="GO:0005975">
    <property type="term" value="P:carbohydrate metabolic process"/>
    <property type="evidence" value="ECO:0007669"/>
    <property type="project" value="InterPro"/>
</dbReference>
<dbReference type="FunCoup" id="A0A067P1B1">
    <property type="interactions" value="2"/>
</dbReference>
<feature type="domain" description="GH15-like" evidence="1">
    <location>
        <begin position="388"/>
        <end position="564"/>
    </location>
</feature>
<dbReference type="STRING" id="1137138.A0A067P1B1"/>
<evidence type="ECO:0000259" key="1">
    <source>
        <dbReference type="Pfam" id="PF00723"/>
    </source>
</evidence>
<accession>A0A067P1B1</accession>
<name>A0A067P1B1_PLEO1</name>
<feature type="domain" description="GH15-like" evidence="1">
    <location>
        <begin position="239"/>
        <end position="375"/>
    </location>
</feature>
<dbReference type="InParanoid" id="A0A067P1B1"/>
<organism evidence="3 4">
    <name type="scientific">Pleurotus ostreatus (strain PC15)</name>
    <name type="common">Oyster mushroom</name>
    <dbReference type="NCBI Taxonomy" id="1137138"/>
    <lineage>
        <taxon>Eukaryota</taxon>
        <taxon>Fungi</taxon>
        <taxon>Dikarya</taxon>
        <taxon>Basidiomycota</taxon>
        <taxon>Agaricomycotina</taxon>
        <taxon>Agaricomycetes</taxon>
        <taxon>Agaricomycetidae</taxon>
        <taxon>Agaricales</taxon>
        <taxon>Pleurotineae</taxon>
        <taxon>Pleurotaceae</taxon>
        <taxon>Pleurotus</taxon>
    </lineage>
</organism>
<dbReference type="HOGENOM" id="CLU_010399_2_0_1"/>
<dbReference type="Pfam" id="PF00723">
    <property type="entry name" value="Glyco_hydro_15"/>
    <property type="match status" value="2"/>
</dbReference>
<dbReference type="InterPro" id="IPR008928">
    <property type="entry name" value="6-hairpin_glycosidase_sf"/>
</dbReference>
<dbReference type="PANTHER" id="PTHR31616">
    <property type="entry name" value="TREHALASE"/>
    <property type="match status" value="1"/>
</dbReference>
<dbReference type="SUPFAM" id="SSF48208">
    <property type="entry name" value="Six-hairpin glycosidases"/>
    <property type="match status" value="1"/>
</dbReference>
<dbReference type="InterPro" id="IPR012341">
    <property type="entry name" value="6hp_glycosidase-like_sf"/>
</dbReference>
<dbReference type="AlphaFoldDB" id="A0A067P1B1"/>
<dbReference type="GO" id="GO:0004553">
    <property type="term" value="F:hydrolase activity, hydrolyzing O-glycosyl compounds"/>
    <property type="evidence" value="ECO:0007669"/>
    <property type="project" value="TreeGrafter"/>
</dbReference>
<evidence type="ECO:0000259" key="2">
    <source>
        <dbReference type="Pfam" id="PF19291"/>
    </source>
</evidence>
<dbReference type="InterPro" id="IPR045582">
    <property type="entry name" value="Trehalase-like_N"/>
</dbReference>
<keyword evidence="3" id="KW-0378">Hydrolase</keyword>
<evidence type="ECO:0000313" key="4">
    <source>
        <dbReference type="Proteomes" id="UP000027073"/>
    </source>
</evidence>
<protein>
    <submittedName>
        <fullName evidence="3">Glycoside hydrolase family 15 protein</fullName>
    </submittedName>
</protein>
<gene>
    <name evidence="3" type="ORF">PLEOSDRAFT_1074639</name>
</gene>
<dbReference type="Gene3D" id="1.50.10.10">
    <property type="match status" value="2"/>
</dbReference>